<organism evidence="2 3">
    <name type="scientific">Pseudocercospora musae</name>
    <dbReference type="NCBI Taxonomy" id="113226"/>
    <lineage>
        <taxon>Eukaryota</taxon>
        <taxon>Fungi</taxon>
        <taxon>Dikarya</taxon>
        <taxon>Ascomycota</taxon>
        <taxon>Pezizomycotina</taxon>
        <taxon>Dothideomycetes</taxon>
        <taxon>Dothideomycetidae</taxon>
        <taxon>Mycosphaerellales</taxon>
        <taxon>Mycosphaerellaceae</taxon>
        <taxon>Pseudocercospora</taxon>
    </lineage>
</organism>
<evidence type="ECO:0000313" key="2">
    <source>
        <dbReference type="EMBL" id="KXS93493.1"/>
    </source>
</evidence>
<keyword evidence="1" id="KW-0732">Signal</keyword>
<dbReference type="OrthoDB" id="5430620at2759"/>
<protein>
    <recommendedName>
        <fullName evidence="4">Cell wall protein PhiA</fullName>
    </recommendedName>
</protein>
<dbReference type="PANTHER" id="PTHR42047:SF1">
    <property type="entry name" value="PROTEIN, PUTATIVE (AFU_ORTHOLOGUE AFUA_6G03560)-RELATED"/>
    <property type="match status" value="1"/>
</dbReference>
<feature type="chain" id="PRO_5007296922" description="Cell wall protein PhiA" evidence="1">
    <location>
        <begin position="18"/>
        <end position="207"/>
    </location>
</feature>
<evidence type="ECO:0008006" key="4">
    <source>
        <dbReference type="Google" id="ProtNLM"/>
    </source>
</evidence>
<evidence type="ECO:0000313" key="3">
    <source>
        <dbReference type="Proteomes" id="UP000073492"/>
    </source>
</evidence>
<dbReference type="InterPro" id="IPR052820">
    <property type="entry name" value="PhiA_domain"/>
</dbReference>
<evidence type="ECO:0000256" key="1">
    <source>
        <dbReference type="SAM" id="SignalP"/>
    </source>
</evidence>
<keyword evidence="3" id="KW-1185">Reference proteome</keyword>
<dbReference type="AlphaFoldDB" id="A0A139GTH6"/>
<comment type="caution">
    <text evidence="2">The sequence shown here is derived from an EMBL/GenBank/DDBJ whole genome shotgun (WGS) entry which is preliminary data.</text>
</comment>
<reference evidence="2 3" key="1">
    <citation type="submission" date="2015-07" db="EMBL/GenBank/DDBJ databases">
        <title>Comparative genomics of the Sigatoka disease complex on banana suggests a link between parallel evolutionary changes in Pseudocercospora fijiensis and Pseudocercospora eumusae and increased virulence on the banana host.</title>
        <authorList>
            <person name="Chang T.-C."/>
            <person name="Salvucci A."/>
            <person name="Crous P.W."/>
            <person name="Stergiopoulos I."/>
        </authorList>
    </citation>
    <scope>NUCLEOTIDE SEQUENCE [LARGE SCALE GENOMIC DNA]</scope>
    <source>
        <strain evidence="2 3">CBS 116634</strain>
    </source>
</reference>
<name>A0A139GTH6_9PEZI</name>
<dbReference type="EMBL" id="LFZO01001217">
    <property type="protein sequence ID" value="KXS93493.1"/>
    <property type="molecule type" value="Genomic_DNA"/>
</dbReference>
<proteinExistence type="predicted"/>
<dbReference type="PANTHER" id="PTHR42047">
    <property type="entry name" value="PROTEIN, PUTATIVE (AFU_ORTHOLOGUE AFUA_6G03560)-RELATED"/>
    <property type="match status" value="1"/>
</dbReference>
<sequence length="207" mass="22085">MKSFVAITLAAAASAAAMPAPVPQAGTSFPLPFLGQALAEGTEIHQKFINANGLKFWIGKNTTTYCPEDSAAADVCETANKNQTIFGYLNGESKLQLLTQVPGGQQAYVTAGNETAGQVAGELKFTPAHSSQTDGPALYDGFLNVYDAKLQFEGQDWFACPADNFNTGYGIWAQSRVEGSDPGAECISFTWHVDQLADDVVTAWQYV</sequence>
<accession>A0A139GTH6</accession>
<dbReference type="Proteomes" id="UP000073492">
    <property type="component" value="Unassembled WGS sequence"/>
</dbReference>
<gene>
    <name evidence="2" type="ORF">AC579_2224</name>
</gene>
<feature type="signal peptide" evidence="1">
    <location>
        <begin position="1"/>
        <end position="17"/>
    </location>
</feature>